<keyword evidence="4" id="KW-0539">Nucleus</keyword>
<evidence type="ECO:0000256" key="4">
    <source>
        <dbReference type="ARBA" id="ARBA00023242"/>
    </source>
</evidence>
<feature type="region of interest" description="Disordered" evidence="6">
    <location>
        <begin position="571"/>
        <end position="598"/>
    </location>
</feature>
<comment type="subcellular location">
    <subcellularLocation>
        <location evidence="1">Nucleus</location>
    </subcellularLocation>
</comment>
<dbReference type="GO" id="GO:0033186">
    <property type="term" value="C:CAF-1 complex"/>
    <property type="evidence" value="ECO:0007669"/>
    <property type="project" value="TreeGrafter"/>
</dbReference>
<feature type="compositionally biased region" description="Basic and acidic residues" evidence="6">
    <location>
        <begin position="273"/>
        <end position="305"/>
    </location>
</feature>
<evidence type="ECO:0000313" key="9">
    <source>
        <dbReference type="Proteomes" id="UP000807353"/>
    </source>
</evidence>
<feature type="region of interest" description="Disordered" evidence="6">
    <location>
        <begin position="684"/>
        <end position="712"/>
    </location>
</feature>
<evidence type="ECO:0000256" key="2">
    <source>
        <dbReference type="ARBA" id="ARBA00022763"/>
    </source>
</evidence>
<evidence type="ECO:0000256" key="6">
    <source>
        <dbReference type="SAM" id="MobiDB-lite"/>
    </source>
</evidence>
<organism evidence="8 9">
    <name type="scientific">Collybia nuda</name>
    <dbReference type="NCBI Taxonomy" id="64659"/>
    <lineage>
        <taxon>Eukaryota</taxon>
        <taxon>Fungi</taxon>
        <taxon>Dikarya</taxon>
        <taxon>Basidiomycota</taxon>
        <taxon>Agaricomycotina</taxon>
        <taxon>Agaricomycetes</taxon>
        <taxon>Agaricomycetidae</taxon>
        <taxon>Agaricales</taxon>
        <taxon>Tricholomatineae</taxon>
        <taxon>Clitocybaceae</taxon>
        <taxon>Collybia</taxon>
    </lineage>
</organism>
<keyword evidence="9" id="KW-1185">Reference proteome</keyword>
<evidence type="ECO:0000313" key="8">
    <source>
        <dbReference type="EMBL" id="KAF9466308.1"/>
    </source>
</evidence>
<dbReference type="GO" id="GO:0005634">
    <property type="term" value="C:nucleus"/>
    <property type="evidence" value="ECO:0007669"/>
    <property type="project" value="UniProtKB-SubCell"/>
</dbReference>
<evidence type="ECO:0000256" key="5">
    <source>
        <dbReference type="SAM" id="Coils"/>
    </source>
</evidence>
<name>A0A9P5YAD3_9AGAR</name>
<evidence type="ECO:0000259" key="7">
    <source>
        <dbReference type="Pfam" id="PF12253"/>
    </source>
</evidence>
<keyword evidence="3" id="KW-0234">DNA repair</keyword>
<proteinExistence type="predicted"/>
<feature type="region of interest" description="Disordered" evidence="6">
    <location>
        <begin position="239"/>
        <end position="308"/>
    </location>
</feature>
<dbReference type="Proteomes" id="UP000807353">
    <property type="component" value="Unassembled WGS sequence"/>
</dbReference>
<feature type="coiled-coil region" evidence="5">
    <location>
        <begin position="742"/>
        <end position="769"/>
    </location>
</feature>
<dbReference type="OrthoDB" id="440676at2759"/>
<evidence type="ECO:0000256" key="1">
    <source>
        <dbReference type="ARBA" id="ARBA00004123"/>
    </source>
</evidence>
<protein>
    <recommendedName>
        <fullName evidence="7">Chromatin assembly factor 1 subunit A dimerization domain-containing protein</fullName>
    </recommendedName>
</protein>
<dbReference type="AlphaFoldDB" id="A0A9P5YAD3"/>
<accession>A0A9P5YAD3</accession>
<dbReference type="EMBL" id="MU150242">
    <property type="protein sequence ID" value="KAF9466308.1"/>
    <property type="molecule type" value="Genomic_DNA"/>
</dbReference>
<dbReference type="Pfam" id="PF12253">
    <property type="entry name" value="CAF1A_dimeriz"/>
    <property type="match status" value="1"/>
</dbReference>
<comment type="caution">
    <text evidence="8">The sequence shown here is derived from an EMBL/GenBank/DDBJ whole genome shotgun (WGS) entry which is preliminary data.</text>
</comment>
<dbReference type="InterPro" id="IPR022043">
    <property type="entry name" value="CAF1A_DD"/>
</dbReference>
<feature type="region of interest" description="Disordered" evidence="6">
    <location>
        <begin position="1"/>
        <end position="22"/>
    </location>
</feature>
<dbReference type="PANTHER" id="PTHR15272">
    <property type="entry name" value="CHROMATIN ASSEMBLY FACTOR 1 SUBUNIT A CAF-1 SUBUNIT A"/>
    <property type="match status" value="1"/>
</dbReference>
<keyword evidence="5" id="KW-0175">Coiled coil</keyword>
<keyword evidence="2" id="KW-0227">DNA damage</keyword>
<gene>
    <name evidence="8" type="ORF">BDZ94DRAFT_1319571</name>
</gene>
<feature type="region of interest" description="Disordered" evidence="6">
    <location>
        <begin position="206"/>
        <end position="227"/>
    </location>
</feature>
<dbReference type="PANTHER" id="PTHR15272:SF0">
    <property type="entry name" value="CHROMATIN ASSEMBLY FACTOR 1 SUBUNIT A"/>
    <property type="match status" value="1"/>
</dbReference>
<sequence length="787" mass="88562">MSGPDINILNGATGSTSEVKPHGASLAELKKGRVYFRQKPTSFEKQSETLQEIVKFREMLEDLIEKNSPPLTTIPDEHKPLIAKLAHESDKTLTALSKHIHHELLPAQDEDDDYHQGSTSTVLPLGVVEAAINTILQRNNYGLDNITGGKVPASLCVWRWEVKAHHRDWLPKNAQEKAESRQIERSQAKQHLLNIFQSLPQEEQNALVGHRSNHKHSQEAKDTQASTTIDFALEAIKVTSPRSKQESPIKQLENEENDIPSEATNFKISRPKKPIDPERAAKEKEKLEKKVARAEREKKEKEAQNKSRSLMANFLAKPQHSARIESKEKDIAVAGSSTIQSEFDKSFKPFILKKDTRLAPINHFLKLKDLGKSPIAARVDNGIIIIDDDDIPENDVEMQCMQTNEVDVTELDTQDHLRSVISSLPRPSTNSRFSQPIPHLKTYNPTITRDVVSQLSEAEITGDISLVRTLLSKLRNRLLLPAKVFIFTEDARPGYFGTWTRNSRIIGPRTPFAKDVLVFDYNYDSGEEWEEEPAGDADDVIEDAEDEDAEGSDPDSDLDSWLVDDDDDIEIPVDDKDLSPMPIPSAPQVTKRKAEESEKKLGKKRKVVVPLVPFARGPCWESSIGQCDYDLLKPYRIQMFNDTPFPIDPFTYVSTCIEDKRASDKASQSNGIFVIPNLPDHLATSNLSNKNDTSTTESPSIPAPSAPKKTTLAPKTPFPDIYLPLLLDQITSLQAVSITFLVEAIYRELREYKVKKNAIEAKVREVGEKCKQKKFWVVKPAAQAHRR</sequence>
<dbReference type="GO" id="GO:0006334">
    <property type="term" value="P:nucleosome assembly"/>
    <property type="evidence" value="ECO:0007669"/>
    <property type="project" value="TreeGrafter"/>
</dbReference>
<dbReference type="GO" id="GO:0006281">
    <property type="term" value="P:DNA repair"/>
    <property type="evidence" value="ECO:0007669"/>
    <property type="project" value="UniProtKB-KW"/>
</dbReference>
<evidence type="ECO:0000256" key="3">
    <source>
        <dbReference type="ARBA" id="ARBA00023204"/>
    </source>
</evidence>
<reference evidence="8" key="1">
    <citation type="submission" date="2020-11" db="EMBL/GenBank/DDBJ databases">
        <authorList>
            <consortium name="DOE Joint Genome Institute"/>
            <person name="Ahrendt S."/>
            <person name="Riley R."/>
            <person name="Andreopoulos W."/>
            <person name="Labutti K."/>
            <person name="Pangilinan J."/>
            <person name="Ruiz-Duenas F.J."/>
            <person name="Barrasa J.M."/>
            <person name="Sanchez-Garcia M."/>
            <person name="Camarero S."/>
            <person name="Miyauchi S."/>
            <person name="Serrano A."/>
            <person name="Linde D."/>
            <person name="Babiker R."/>
            <person name="Drula E."/>
            <person name="Ayuso-Fernandez I."/>
            <person name="Pacheco R."/>
            <person name="Padilla G."/>
            <person name="Ferreira P."/>
            <person name="Barriuso J."/>
            <person name="Kellner H."/>
            <person name="Castanera R."/>
            <person name="Alfaro M."/>
            <person name="Ramirez L."/>
            <person name="Pisabarro A.G."/>
            <person name="Kuo A."/>
            <person name="Tritt A."/>
            <person name="Lipzen A."/>
            <person name="He G."/>
            <person name="Yan M."/>
            <person name="Ng V."/>
            <person name="Cullen D."/>
            <person name="Martin F."/>
            <person name="Rosso M.-N."/>
            <person name="Henrissat B."/>
            <person name="Hibbett D."/>
            <person name="Martinez A.T."/>
            <person name="Grigoriev I.V."/>
        </authorList>
    </citation>
    <scope>NUCLEOTIDE SEQUENCE</scope>
    <source>
        <strain evidence="8">CBS 247.69</strain>
    </source>
</reference>
<feature type="domain" description="Chromatin assembly factor 1 subunit A dimerization" evidence="7">
    <location>
        <begin position="483"/>
        <end position="555"/>
    </location>
</feature>